<gene>
    <name evidence="1" type="ORF">IPO85_16395</name>
</gene>
<dbReference type="AlphaFoldDB" id="A0A9D7SD84"/>
<organism evidence="1 2">
    <name type="scientific">Candidatus Defluviibacterium haderslevense</name>
    <dbReference type="NCBI Taxonomy" id="2981993"/>
    <lineage>
        <taxon>Bacteria</taxon>
        <taxon>Pseudomonadati</taxon>
        <taxon>Bacteroidota</taxon>
        <taxon>Saprospiria</taxon>
        <taxon>Saprospirales</taxon>
        <taxon>Saprospiraceae</taxon>
        <taxon>Candidatus Defluviibacterium</taxon>
    </lineage>
</organism>
<dbReference type="Proteomes" id="UP000808349">
    <property type="component" value="Unassembled WGS sequence"/>
</dbReference>
<evidence type="ECO:0000313" key="1">
    <source>
        <dbReference type="EMBL" id="MBK9719059.1"/>
    </source>
</evidence>
<proteinExistence type="predicted"/>
<accession>A0A9D7SD84</accession>
<sequence>MSNFTNTTFINGKLNIVFETYLNKKREYFLYELNEDLNVYKISKLPTFEHDITVFWLSKDSLNNIELVGDFSELKNNECFLLV</sequence>
<name>A0A9D7SD84_9BACT</name>
<reference evidence="1 2" key="1">
    <citation type="submission" date="2020-10" db="EMBL/GenBank/DDBJ databases">
        <title>Connecting structure to function with the recovery of over 1000 high-quality activated sludge metagenome-assembled genomes encoding full-length rRNA genes using long-read sequencing.</title>
        <authorList>
            <person name="Singleton C.M."/>
            <person name="Petriglieri F."/>
            <person name="Kristensen J.M."/>
            <person name="Kirkegaard R.H."/>
            <person name="Michaelsen T.Y."/>
            <person name="Andersen M.H."/>
            <person name="Karst S.M."/>
            <person name="Dueholm M.S."/>
            <person name="Nielsen P.H."/>
            <person name="Albertsen M."/>
        </authorList>
    </citation>
    <scope>NUCLEOTIDE SEQUENCE [LARGE SCALE GENOMIC DNA]</scope>
    <source>
        <strain evidence="1">Ribe_18-Q3-R11-54_BAT3C.373</strain>
    </source>
</reference>
<evidence type="ECO:0000313" key="2">
    <source>
        <dbReference type="Proteomes" id="UP000808349"/>
    </source>
</evidence>
<dbReference type="EMBL" id="JADKFW010000015">
    <property type="protein sequence ID" value="MBK9719059.1"/>
    <property type="molecule type" value="Genomic_DNA"/>
</dbReference>
<protein>
    <submittedName>
        <fullName evidence="1">Uncharacterized protein</fullName>
    </submittedName>
</protein>
<comment type="caution">
    <text evidence="1">The sequence shown here is derived from an EMBL/GenBank/DDBJ whole genome shotgun (WGS) entry which is preliminary data.</text>
</comment>